<evidence type="ECO:0000256" key="2">
    <source>
        <dbReference type="ARBA" id="ARBA00023276"/>
    </source>
</evidence>
<dbReference type="InterPro" id="IPR028203">
    <property type="entry name" value="PSII_CF48-like_dom"/>
</dbReference>
<dbReference type="Proteomes" id="UP000249493">
    <property type="component" value="Unassembled WGS sequence"/>
</dbReference>
<accession>A0A327MQX9</accession>
<name>A0A327MQX9_PSEFL</name>
<dbReference type="GO" id="GO:0009523">
    <property type="term" value="C:photosystem II"/>
    <property type="evidence" value="ECO:0007669"/>
    <property type="project" value="UniProtKB-KW"/>
</dbReference>
<dbReference type="SUPFAM" id="SSF110296">
    <property type="entry name" value="Oligoxyloglucan reducing end-specific cellobiohydrolase"/>
    <property type="match status" value="1"/>
</dbReference>
<dbReference type="EMBL" id="QLIN01000014">
    <property type="protein sequence ID" value="RAI64763.1"/>
    <property type="molecule type" value="Genomic_DNA"/>
</dbReference>
<evidence type="ECO:0000256" key="1">
    <source>
        <dbReference type="ARBA" id="ARBA00022531"/>
    </source>
</evidence>
<sequence>MFGAALAVGMKMNKILSTFSLMCLWLIAQNILYADETSSSTAFPASSLFLTSIAQAGARLVSVGERGTVLLSDDDGKSWSTHQAGTMDTLTAVTFQNDTQGFAVGHGGNILKTVDGGSSWKSVLDGKKLISLTTKAASQALAQFDKDQDVSADDADHFQAYAKRLEENGTSEPLFSIKFMNESLGFAVGAYGMILRTRDAGETWAVWMTHVDNPQELHLYTILETNGAIYLAGEQGFLARSLDGGEHFTRLETGFAGSFFTLAADKRSTLYAGGLQGQLIASSDQGTSWRKVETDSNISWIASQLDEQGNVILGNLAGGLYTVKDSKIQSIPQPDKAPLSDFVTDGKVNIITVGALGSQTVIINPNPLPEPSNGSL</sequence>
<keyword evidence="2" id="KW-0604">Photosystem II</keyword>
<dbReference type="PANTHER" id="PTHR47199">
    <property type="entry name" value="PHOTOSYSTEM II STABILITY/ASSEMBLY FACTOR HCF136, CHLOROPLASTIC"/>
    <property type="match status" value="1"/>
</dbReference>
<keyword evidence="1" id="KW-0602">Photosynthesis</keyword>
<dbReference type="PANTHER" id="PTHR47199:SF2">
    <property type="entry name" value="PHOTOSYSTEM II STABILITY_ASSEMBLY FACTOR HCF136, CHLOROPLASTIC"/>
    <property type="match status" value="1"/>
</dbReference>
<evidence type="ECO:0000259" key="3">
    <source>
        <dbReference type="Pfam" id="PF14870"/>
    </source>
</evidence>
<protein>
    <recommendedName>
        <fullName evidence="3">Photosynthesis system II assembly factor Ycf48/Hcf136-like domain-containing protein</fullName>
    </recommendedName>
</protein>
<feature type="domain" description="Photosynthesis system II assembly factor Ycf48/Hcf136-like" evidence="3">
    <location>
        <begin position="171"/>
        <end position="252"/>
    </location>
</feature>
<dbReference type="Gene3D" id="2.130.10.10">
    <property type="entry name" value="YVTN repeat-like/Quinoprotein amine dehydrogenase"/>
    <property type="match status" value="2"/>
</dbReference>
<dbReference type="GO" id="GO:0015979">
    <property type="term" value="P:photosynthesis"/>
    <property type="evidence" value="ECO:0007669"/>
    <property type="project" value="UniProtKB-KW"/>
</dbReference>
<reference evidence="4 5" key="1">
    <citation type="submission" date="2018-06" db="EMBL/GenBank/DDBJ databases">
        <authorList>
            <person name="Zhirakovskaya E."/>
        </authorList>
    </citation>
    <scope>NUCLEOTIDE SEQUENCE [LARGE SCALE GENOMIC DNA]</scope>
    <source>
        <strain evidence="4 5">LY3</strain>
    </source>
</reference>
<comment type="caution">
    <text evidence="4">The sequence shown here is derived from an EMBL/GenBank/DDBJ whole genome shotgun (WGS) entry which is preliminary data.</text>
</comment>
<organism evidence="4 5">
    <name type="scientific">Pseudomonas fluorescens</name>
    <dbReference type="NCBI Taxonomy" id="294"/>
    <lineage>
        <taxon>Bacteria</taxon>
        <taxon>Pseudomonadati</taxon>
        <taxon>Pseudomonadota</taxon>
        <taxon>Gammaproteobacteria</taxon>
        <taxon>Pseudomonadales</taxon>
        <taxon>Pseudomonadaceae</taxon>
        <taxon>Pseudomonas</taxon>
    </lineage>
</organism>
<proteinExistence type="predicted"/>
<dbReference type="Pfam" id="PF14870">
    <property type="entry name" value="PSII_BNR"/>
    <property type="match status" value="1"/>
</dbReference>
<evidence type="ECO:0000313" key="4">
    <source>
        <dbReference type="EMBL" id="RAI64763.1"/>
    </source>
</evidence>
<gene>
    <name evidence="4" type="ORF">DOZ80_25175</name>
</gene>
<dbReference type="InterPro" id="IPR015943">
    <property type="entry name" value="WD40/YVTN_repeat-like_dom_sf"/>
</dbReference>
<dbReference type="AlphaFoldDB" id="A0A327MQX9"/>
<evidence type="ECO:0000313" key="5">
    <source>
        <dbReference type="Proteomes" id="UP000249493"/>
    </source>
</evidence>